<evidence type="ECO:0000313" key="3">
    <source>
        <dbReference type="Proteomes" id="UP000054047"/>
    </source>
</evidence>
<proteinExistence type="predicted"/>
<dbReference type="AlphaFoldDB" id="A0A0C2FYP7"/>
<keyword evidence="1" id="KW-0472">Membrane</keyword>
<protein>
    <recommendedName>
        <fullName evidence="4">G-protein coupled receptors family 1 profile domain-containing protein</fullName>
    </recommendedName>
</protein>
<dbReference type="SUPFAM" id="SSF81321">
    <property type="entry name" value="Family A G protein-coupled receptor-like"/>
    <property type="match status" value="1"/>
</dbReference>
<evidence type="ECO:0008006" key="4">
    <source>
        <dbReference type="Google" id="ProtNLM"/>
    </source>
</evidence>
<dbReference type="Proteomes" id="UP000054047">
    <property type="component" value="Unassembled WGS sequence"/>
</dbReference>
<keyword evidence="1" id="KW-1133">Transmembrane helix</keyword>
<feature type="non-terminal residue" evidence="2">
    <location>
        <position position="1"/>
    </location>
</feature>
<evidence type="ECO:0000313" key="2">
    <source>
        <dbReference type="EMBL" id="KIH49926.1"/>
    </source>
</evidence>
<gene>
    <name evidence="2" type="ORF">ANCDUO_19997</name>
</gene>
<dbReference type="OrthoDB" id="10071887at2759"/>
<sequence length="136" mass="15558">LNSQNSSIHGLATKVHAIPTTCLYLQILGKFTVEPGTCVVQFLETNPYVTVGTAVAAFYLPVTIMIVLYSRVYWETRKRRRDFGKLQAGSQYSSYSNDSVRTLSTAVISTGHINEFVREEQREKFNEEKRVEFYSY</sequence>
<keyword evidence="1" id="KW-0812">Transmembrane</keyword>
<organism evidence="2 3">
    <name type="scientific">Ancylostoma duodenale</name>
    <dbReference type="NCBI Taxonomy" id="51022"/>
    <lineage>
        <taxon>Eukaryota</taxon>
        <taxon>Metazoa</taxon>
        <taxon>Ecdysozoa</taxon>
        <taxon>Nematoda</taxon>
        <taxon>Chromadorea</taxon>
        <taxon>Rhabditida</taxon>
        <taxon>Rhabditina</taxon>
        <taxon>Rhabditomorpha</taxon>
        <taxon>Strongyloidea</taxon>
        <taxon>Ancylostomatidae</taxon>
        <taxon>Ancylostomatinae</taxon>
        <taxon>Ancylostoma</taxon>
    </lineage>
</organism>
<dbReference type="Gene3D" id="1.20.1070.10">
    <property type="entry name" value="Rhodopsin 7-helix transmembrane proteins"/>
    <property type="match status" value="1"/>
</dbReference>
<evidence type="ECO:0000256" key="1">
    <source>
        <dbReference type="SAM" id="Phobius"/>
    </source>
</evidence>
<dbReference type="EMBL" id="KN751407">
    <property type="protein sequence ID" value="KIH49926.1"/>
    <property type="molecule type" value="Genomic_DNA"/>
</dbReference>
<name>A0A0C2FYP7_9BILA</name>
<reference evidence="2 3" key="1">
    <citation type="submission" date="2013-12" db="EMBL/GenBank/DDBJ databases">
        <title>Draft genome of the parsitic nematode Ancylostoma duodenale.</title>
        <authorList>
            <person name="Mitreva M."/>
        </authorList>
    </citation>
    <scope>NUCLEOTIDE SEQUENCE [LARGE SCALE GENOMIC DNA]</scope>
    <source>
        <strain evidence="2 3">Zhejiang</strain>
    </source>
</reference>
<feature type="transmembrane region" description="Helical" evidence="1">
    <location>
        <begin position="48"/>
        <end position="70"/>
    </location>
</feature>
<accession>A0A0C2FYP7</accession>
<keyword evidence="3" id="KW-1185">Reference proteome</keyword>